<proteinExistence type="predicted"/>
<comment type="caution">
    <text evidence="1">The sequence shown here is derived from an EMBL/GenBank/DDBJ whole genome shotgun (WGS) entry which is preliminary data.</text>
</comment>
<name>A0A5B0SMM0_PUCGR</name>
<evidence type="ECO:0000313" key="2">
    <source>
        <dbReference type="Proteomes" id="UP000325313"/>
    </source>
</evidence>
<sequence length="202" mass="21835">MGVGVHLSTPDIAASIKTNLALDKFTGTCFSVATMAINNAAPQIGFFVSFATPLLVLAASSPAVPIIDPETMFTCFNAKKGFNIGWCATLHGVKEGKIISRIGSYSVTKANQVGAKEHYNYNCNGKNDQSKKCFRADWKQTGDADGQRKKQVILADIGGQVRWRDQLLFGGGRPRAIPGPAPPPTERERGLARQISIKIRPF</sequence>
<accession>A0A5B0SMM0</accession>
<evidence type="ECO:0000313" key="1">
    <source>
        <dbReference type="EMBL" id="KAA1139151.1"/>
    </source>
</evidence>
<dbReference type="Proteomes" id="UP000325313">
    <property type="component" value="Unassembled WGS sequence"/>
</dbReference>
<reference evidence="1 2" key="1">
    <citation type="submission" date="2019-05" db="EMBL/GenBank/DDBJ databases">
        <title>Emergence of the Ug99 lineage of the wheat stem rust pathogen through somatic hybridization.</title>
        <authorList>
            <person name="Li F."/>
            <person name="Upadhyaya N.M."/>
            <person name="Sperschneider J."/>
            <person name="Matny O."/>
            <person name="Nguyen-Phuc H."/>
            <person name="Mago R."/>
            <person name="Raley C."/>
            <person name="Miller M.E."/>
            <person name="Silverstein K.A.T."/>
            <person name="Henningsen E."/>
            <person name="Hirsch C.D."/>
            <person name="Visser B."/>
            <person name="Pretorius Z.A."/>
            <person name="Steffenson B.J."/>
            <person name="Schwessinger B."/>
            <person name="Dodds P.N."/>
            <person name="Figueroa M."/>
        </authorList>
    </citation>
    <scope>NUCLEOTIDE SEQUENCE [LARGE SCALE GENOMIC DNA]</scope>
    <source>
        <strain evidence="1 2">Ug99</strain>
    </source>
</reference>
<dbReference type="EMBL" id="VDEP01000001">
    <property type="protein sequence ID" value="KAA1139151.1"/>
    <property type="molecule type" value="Genomic_DNA"/>
</dbReference>
<protein>
    <submittedName>
        <fullName evidence="1">Uncharacterized protein</fullName>
    </submittedName>
</protein>
<organism evidence="1 2">
    <name type="scientific">Puccinia graminis f. sp. tritici</name>
    <dbReference type="NCBI Taxonomy" id="56615"/>
    <lineage>
        <taxon>Eukaryota</taxon>
        <taxon>Fungi</taxon>
        <taxon>Dikarya</taxon>
        <taxon>Basidiomycota</taxon>
        <taxon>Pucciniomycotina</taxon>
        <taxon>Pucciniomycetes</taxon>
        <taxon>Pucciniales</taxon>
        <taxon>Pucciniaceae</taxon>
        <taxon>Puccinia</taxon>
    </lineage>
</organism>
<dbReference type="AlphaFoldDB" id="A0A5B0SMM0"/>
<gene>
    <name evidence="1" type="ORF">PGTUg99_036748</name>
</gene>